<dbReference type="RefSeq" id="WP_425310397.1">
    <property type="nucleotide sequence ID" value="NZ_CP154795.1"/>
</dbReference>
<name>A0ABZ3FSB5_9ACTN</name>
<accession>A0ABZ3FSB5</accession>
<protein>
    <submittedName>
        <fullName evidence="1">PhoX family phosphatase</fullName>
    </submittedName>
</protein>
<organism evidence="1 2">
    <name type="scientific">Ammonicoccus fulvus</name>
    <dbReference type="NCBI Taxonomy" id="3138240"/>
    <lineage>
        <taxon>Bacteria</taxon>
        <taxon>Bacillati</taxon>
        <taxon>Actinomycetota</taxon>
        <taxon>Actinomycetes</taxon>
        <taxon>Propionibacteriales</taxon>
        <taxon>Propionibacteriaceae</taxon>
        <taxon>Ammonicoccus</taxon>
    </lineage>
</organism>
<dbReference type="Proteomes" id="UP001442841">
    <property type="component" value="Chromosome"/>
</dbReference>
<evidence type="ECO:0000313" key="1">
    <source>
        <dbReference type="EMBL" id="XAN08963.1"/>
    </source>
</evidence>
<dbReference type="PROSITE" id="PS51318">
    <property type="entry name" value="TAT"/>
    <property type="match status" value="1"/>
</dbReference>
<evidence type="ECO:0000313" key="2">
    <source>
        <dbReference type="Proteomes" id="UP001442841"/>
    </source>
</evidence>
<dbReference type="Pfam" id="PF05787">
    <property type="entry name" value="PhoX"/>
    <property type="match status" value="1"/>
</dbReference>
<sequence>MHDDHDEISNESGNKLFSDIVNARATRRGFVVGSLGAAALTFVGASQAQANPNKGPNNNSGKGKGADKGLIGFTSIPLNGGPYPTIAPEYALAAILPWREKIDGSGESYPYNLTSEQQEKAIGLGHDGMWLFNDEVLCLNLEYGTNYHMFGRNDVRSLEEVRTVQAAHGVAVVALQRTGDTFKMKRDRRNRRIHVNTPVEFSGPAAGSDLLVTKIDNHNPKGTVNNCSMGHTPWGTYLTCEENFDQYFGSKDKSWTASDEQKRMSISGPNEGAGYGWFDYDDRFDLAKNENEDNRFGWVVEIDPQNPNAKPIKRTALGRFKHEGATVVEGIAKRIVVYSGDDERNEYIYKFVSAQNWRAMMARGKHPLDEGTLYVAEFKADGTGVWNELSPKNPKLADKTMDWILVNTRAAADIAGATKMDRPEWITVGQNQEVFCTLTNNTNPVGHPDRPANLANNADGHIVRWKDSRSHVGTSFEWDFFAIAKEVHDKDGQMFGSPDGIWADMKGRVFVETDGTQPGKNNDQLLVADQKTAEFKRLMTGVRGGEVTGITTADNQRVMLANIQHPGNGDPAVTDFPSAMLKDGQTVPRDATLVIVRKDKGIIGS</sequence>
<dbReference type="PANTHER" id="PTHR35399:SF2">
    <property type="entry name" value="DUF839 DOMAIN-CONTAINING PROTEIN"/>
    <property type="match status" value="1"/>
</dbReference>
<dbReference type="InterPro" id="IPR006311">
    <property type="entry name" value="TAT_signal"/>
</dbReference>
<dbReference type="PANTHER" id="PTHR35399">
    <property type="entry name" value="SLR8030 PROTEIN"/>
    <property type="match status" value="1"/>
</dbReference>
<gene>
    <name evidence="1" type="ORF">AADG42_17160</name>
</gene>
<reference evidence="1 2" key="1">
    <citation type="submission" date="2024-04" db="EMBL/GenBank/DDBJ databases">
        <title>Isolation of an actinomycete strain from pig manure.</title>
        <authorList>
            <person name="Gong T."/>
            <person name="Yu Z."/>
            <person name="An M."/>
            <person name="Wei C."/>
            <person name="Yang W."/>
            <person name="Liu L."/>
        </authorList>
    </citation>
    <scope>NUCLEOTIDE SEQUENCE [LARGE SCALE GENOMIC DNA]</scope>
    <source>
        <strain evidence="1 2">ZF39</strain>
    </source>
</reference>
<keyword evidence="2" id="KW-1185">Reference proteome</keyword>
<dbReference type="EMBL" id="CP154795">
    <property type="protein sequence ID" value="XAN08963.1"/>
    <property type="molecule type" value="Genomic_DNA"/>
</dbReference>
<dbReference type="InterPro" id="IPR008557">
    <property type="entry name" value="PhoX"/>
</dbReference>
<proteinExistence type="predicted"/>